<gene>
    <name evidence="1" type="ORF">S12H4_29640</name>
</gene>
<evidence type="ECO:0000313" key="1">
    <source>
        <dbReference type="EMBL" id="GAI99013.1"/>
    </source>
</evidence>
<sequence>WDNFSYLDLSPSVRQFFLELSTMGYSLAYLSGKLI</sequence>
<reference evidence="1" key="1">
    <citation type="journal article" date="2014" name="Front. Microbiol.">
        <title>High frequency of phylogenetically diverse reductive dehalogenase-homologous genes in deep subseafloor sedimentary metagenomes.</title>
        <authorList>
            <person name="Kawai M."/>
            <person name="Futagami T."/>
            <person name="Toyoda A."/>
            <person name="Takaki Y."/>
            <person name="Nishi S."/>
            <person name="Hori S."/>
            <person name="Arai W."/>
            <person name="Tsubouchi T."/>
            <person name="Morono Y."/>
            <person name="Uchiyama I."/>
            <person name="Ito T."/>
            <person name="Fujiyama A."/>
            <person name="Inagaki F."/>
            <person name="Takami H."/>
        </authorList>
    </citation>
    <scope>NUCLEOTIDE SEQUENCE</scope>
    <source>
        <strain evidence="1">Expedition CK06-06</strain>
    </source>
</reference>
<protein>
    <submittedName>
        <fullName evidence="1">Uncharacterized protein</fullName>
    </submittedName>
</protein>
<dbReference type="EMBL" id="BARW01017116">
    <property type="protein sequence ID" value="GAI99013.1"/>
    <property type="molecule type" value="Genomic_DNA"/>
</dbReference>
<name>X1T1G9_9ZZZZ</name>
<comment type="caution">
    <text evidence="1">The sequence shown here is derived from an EMBL/GenBank/DDBJ whole genome shotgun (WGS) entry which is preliminary data.</text>
</comment>
<organism evidence="1">
    <name type="scientific">marine sediment metagenome</name>
    <dbReference type="NCBI Taxonomy" id="412755"/>
    <lineage>
        <taxon>unclassified sequences</taxon>
        <taxon>metagenomes</taxon>
        <taxon>ecological metagenomes</taxon>
    </lineage>
</organism>
<accession>X1T1G9</accession>
<feature type="non-terminal residue" evidence="1">
    <location>
        <position position="1"/>
    </location>
</feature>
<dbReference type="AlphaFoldDB" id="X1T1G9"/>
<proteinExistence type="predicted"/>